<dbReference type="InterPro" id="IPR008971">
    <property type="entry name" value="HSP40/DnaJ_pept-bd"/>
</dbReference>
<comment type="function">
    <text evidence="11">Participates actively in the response to hyperosmotic and heat shock by preventing the aggregation of stress-denatured proteins and by disaggregating proteins, also in an autonomous, DnaK-independent fashion. Unfolded proteins bind initially to DnaJ; upon interaction with the DnaJ-bound protein, DnaK hydrolyzes its bound ATP, resulting in the formation of a stable complex. GrpE releases ADP from DnaK; ATP binding to DnaK triggers the release of the substrate protein, thus completing the reaction cycle. Several rounds of ATP-dependent interactions between DnaJ, DnaK and GrpE are required for fully efficient folding. Also involved, together with DnaK and GrpE, in the DNA replication of plasmids through activation of initiation proteins.</text>
</comment>
<comment type="subunit">
    <text evidence="11">Homodimer.</text>
</comment>
<dbReference type="eggNOG" id="COG0484">
    <property type="taxonomic scope" value="Bacteria"/>
</dbReference>
<evidence type="ECO:0000256" key="9">
    <source>
        <dbReference type="ARBA" id="ARBA00061004"/>
    </source>
</evidence>
<evidence type="ECO:0000259" key="14">
    <source>
        <dbReference type="PROSITE" id="PS51188"/>
    </source>
</evidence>
<comment type="cofactor">
    <cofactor evidence="11">
        <name>Zn(2+)</name>
        <dbReference type="ChEBI" id="CHEBI:29105"/>
    </cofactor>
    <text evidence="11">Binds 2 Zn(2+) ions per monomer.</text>
</comment>
<keyword evidence="4 11" id="KW-0677">Repeat</keyword>
<feature type="domain" description="CR-type" evidence="14">
    <location>
        <begin position="159"/>
        <end position="237"/>
    </location>
</feature>
<dbReference type="PANTHER" id="PTHR43096:SF54">
    <property type="entry name" value="CHAPERONE PROTEIN DNAJ 1"/>
    <property type="match status" value="1"/>
</dbReference>
<dbReference type="SUPFAM" id="SSF46565">
    <property type="entry name" value="Chaperone J-domain"/>
    <property type="match status" value="1"/>
</dbReference>
<feature type="binding site" evidence="11">
    <location>
        <position position="228"/>
    </location>
    <ligand>
        <name>Zn(2+)</name>
        <dbReference type="ChEBI" id="CHEBI:29105"/>
        <label>1</label>
    </ligand>
</feature>
<evidence type="ECO:0000256" key="2">
    <source>
        <dbReference type="ARBA" id="ARBA00022705"/>
    </source>
</evidence>
<feature type="binding site" evidence="11">
    <location>
        <position position="225"/>
    </location>
    <ligand>
        <name>Zn(2+)</name>
        <dbReference type="ChEBI" id="CHEBI:29105"/>
        <label>1</label>
    </ligand>
</feature>
<comment type="similarity">
    <text evidence="9 11">Belongs to the DnaJ family.</text>
</comment>
<dbReference type="CDD" id="cd10719">
    <property type="entry name" value="DnaJ_zf"/>
    <property type="match status" value="1"/>
</dbReference>
<evidence type="ECO:0000256" key="1">
    <source>
        <dbReference type="ARBA" id="ARBA00022490"/>
    </source>
</evidence>
<evidence type="ECO:0000256" key="3">
    <source>
        <dbReference type="ARBA" id="ARBA00022723"/>
    </source>
</evidence>
<feature type="binding site" evidence="11">
    <location>
        <position position="175"/>
    </location>
    <ligand>
        <name>Zn(2+)</name>
        <dbReference type="ChEBI" id="CHEBI:29105"/>
        <label>1</label>
    </ligand>
</feature>
<dbReference type="SMART" id="SM00271">
    <property type="entry name" value="DnaJ"/>
    <property type="match status" value="1"/>
</dbReference>
<feature type="binding site" evidence="11">
    <location>
        <position position="211"/>
    </location>
    <ligand>
        <name>Zn(2+)</name>
        <dbReference type="ChEBI" id="CHEBI:29105"/>
        <label>2</label>
    </ligand>
</feature>
<evidence type="ECO:0000313" key="16">
    <source>
        <dbReference type="Proteomes" id="UP000062973"/>
    </source>
</evidence>
<feature type="binding site" evidence="11">
    <location>
        <position position="172"/>
    </location>
    <ligand>
        <name>Zn(2+)</name>
        <dbReference type="ChEBI" id="CHEBI:29105"/>
        <label>1</label>
    </ligand>
</feature>
<dbReference type="KEGG" id="amq:AMETH_6788"/>
<keyword evidence="6 11" id="KW-0862">Zinc</keyword>
<dbReference type="FunFam" id="2.10.230.10:FF:000002">
    <property type="entry name" value="Molecular chaperone DnaJ"/>
    <property type="match status" value="1"/>
</dbReference>
<protein>
    <recommendedName>
        <fullName evidence="10 11">Chaperone protein DnaJ</fullName>
    </recommendedName>
</protein>
<dbReference type="SUPFAM" id="SSF49493">
    <property type="entry name" value="HSP40/DnaJ peptide-binding domain"/>
    <property type="match status" value="2"/>
</dbReference>
<evidence type="ECO:0000313" key="15">
    <source>
        <dbReference type="EMBL" id="AIJ26880.1"/>
    </source>
</evidence>
<feature type="zinc finger region" description="CR-type" evidence="12">
    <location>
        <begin position="159"/>
        <end position="237"/>
    </location>
</feature>
<dbReference type="GO" id="GO:0008270">
    <property type="term" value="F:zinc ion binding"/>
    <property type="evidence" value="ECO:0007669"/>
    <property type="project" value="UniProtKB-UniRule"/>
</dbReference>
<dbReference type="GO" id="GO:0006260">
    <property type="term" value="P:DNA replication"/>
    <property type="evidence" value="ECO:0007669"/>
    <property type="project" value="UniProtKB-KW"/>
</dbReference>
<feature type="repeat" description="CXXCXGXG motif" evidence="11">
    <location>
        <begin position="189"/>
        <end position="196"/>
    </location>
</feature>
<evidence type="ECO:0000256" key="12">
    <source>
        <dbReference type="PROSITE-ProRule" id="PRU00546"/>
    </source>
</evidence>
<keyword evidence="7 11" id="KW-0346">Stress response</keyword>
<sequence length="392" mass="40893">MSAREWIGKDFYRELGVSSDASQDEIKKAYRKLARENHPDANPGNTEAEQKFKAVSEAYGVLSDPAKRKEYDEARRLFGSGGGPGGFGFPGAGGTGGFDFGDIFGQTAGAGAQGGFGGLGDILGGLFGRRGQQSAGARGQRGADVETDVRIDFAEAVKGATLPLRLSSPATCSTCHGNGARPGTAPRTCPTCKGAGLVSRSQGAFAFSEPCPDCRGRGRIIDDPCPECGGEGVSTQTRTLTVRVPAGVDDNQRIRLAGQGEPGRGGAAAGDLYVRVHVNPDPVFGRSGNDLTITVPVSYPELALGATITVPTLDGKVSVKVPAGTGSGRVLRVRGKGIKKRDGSQGDLLVTLQVAVPSRLESSEREALEAYAKIAKKHDPRPEITKLLRERG</sequence>
<dbReference type="PANTHER" id="PTHR43096">
    <property type="entry name" value="DNAJ HOMOLOG 1, MITOCHONDRIAL-RELATED"/>
    <property type="match status" value="1"/>
</dbReference>
<dbReference type="InterPro" id="IPR001623">
    <property type="entry name" value="DnaJ_domain"/>
</dbReference>
<evidence type="ECO:0000256" key="10">
    <source>
        <dbReference type="ARBA" id="ARBA00067609"/>
    </source>
</evidence>
<dbReference type="Pfam" id="PF00226">
    <property type="entry name" value="DnaJ"/>
    <property type="match status" value="1"/>
</dbReference>
<dbReference type="HAMAP" id="MF_01152">
    <property type="entry name" value="DnaJ"/>
    <property type="match status" value="1"/>
</dbReference>
<evidence type="ECO:0000256" key="5">
    <source>
        <dbReference type="ARBA" id="ARBA00022771"/>
    </source>
</evidence>
<dbReference type="GO" id="GO:0042026">
    <property type="term" value="P:protein refolding"/>
    <property type="evidence" value="ECO:0007669"/>
    <property type="project" value="TreeGrafter"/>
</dbReference>
<dbReference type="HOGENOM" id="CLU_017633_0_6_11"/>
<dbReference type="GO" id="GO:0051082">
    <property type="term" value="F:unfolded protein binding"/>
    <property type="evidence" value="ECO:0007669"/>
    <property type="project" value="UniProtKB-UniRule"/>
</dbReference>
<organism evidence="15 16">
    <name type="scientific">Amycolatopsis methanolica 239</name>
    <dbReference type="NCBI Taxonomy" id="1068978"/>
    <lineage>
        <taxon>Bacteria</taxon>
        <taxon>Bacillati</taxon>
        <taxon>Actinomycetota</taxon>
        <taxon>Actinomycetes</taxon>
        <taxon>Pseudonocardiales</taxon>
        <taxon>Pseudonocardiaceae</taxon>
        <taxon>Amycolatopsis</taxon>
        <taxon>Amycolatopsis methanolica group</taxon>
    </lineage>
</organism>
<dbReference type="PATRIC" id="fig|1068978.7.peg.7292"/>
<dbReference type="PROSITE" id="PS51188">
    <property type="entry name" value="ZF_CR"/>
    <property type="match status" value="1"/>
</dbReference>
<comment type="domain">
    <text evidence="11">The J domain is necessary and sufficient to stimulate DnaK ATPase activity. Zinc center 1 plays an important role in the autonomous, DnaK-independent chaperone activity of DnaJ. Zinc center 2 is essential for interaction with DnaK and for DnaJ activity.</text>
</comment>
<dbReference type="STRING" id="1068978.AMETH_6788"/>
<feature type="binding site" evidence="11">
    <location>
        <position position="192"/>
    </location>
    <ligand>
        <name>Zn(2+)</name>
        <dbReference type="ChEBI" id="CHEBI:29105"/>
        <label>2</label>
    </ligand>
</feature>
<evidence type="ECO:0000256" key="8">
    <source>
        <dbReference type="ARBA" id="ARBA00023186"/>
    </source>
</evidence>
<keyword evidence="8 11" id="KW-0143">Chaperone</keyword>
<comment type="subcellular location">
    <subcellularLocation>
        <location evidence="11">Cytoplasm</location>
    </subcellularLocation>
</comment>
<dbReference type="InterPro" id="IPR012724">
    <property type="entry name" value="DnaJ"/>
</dbReference>
<feature type="binding site" evidence="11">
    <location>
        <position position="189"/>
    </location>
    <ligand>
        <name>Zn(2+)</name>
        <dbReference type="ChEBI" id="CHEBI:29105"/>
        <label>2</label>
    </ligand>
</feature>
<dbReference type="NCBIfam" id="TIGR02349">
    <property type="entry name" value="DnaJ_bact"/>
    <property type="match status" value="1"/>
</dbReference>
<evidence type="ECO:0000259" key="13">
    <source>
        <dbReference type="PROSITE" id="PS50076"/>
    </source>
</evidence>
<dbReference type="NCBIfam" id="NF008035">
    <property type="entry name" value="PRK10767.1"/>
    <property type="match status" value="1"/>
</dbReference>
<dbReference type="Pfam" id="PF01556">
    <property type="entry name" value="DnaJ_C"/>
    <property type="match status" value="1"/>
</dbReference>
<feature type="repeat" description="CXXCXGXG motif" evidence="11">
    <location>
        <begin position="225"/>
        <end position="232"/>
    </location>
</feature>
<keyword evidence="16" id="KW-1185">Reference proteome</keyword>
<keyword evidence="5 11" id="KW-0863">Zinc-finger</keyword>
<dbReference type="GO" id="GO:0031072">
    <property type="term" value="F:heat shock protein binding"/>
    <property type="evidence" value="ECO:0007669"/>
    <property type="project" value="InterPro"/>
</dbReference>
<keyword evidence="1 11" id="KW-0963">Cytoplasm</keyword>
<feature type="binding site" evidence="11">
    <location>
        <position position="214"/>
    </location>
    <ligand>
        <name>Zn(2+)</name>
        <dbReference type="ChEBI" id="CHEBI:29105"/>
        <label>2</label>
    </ligand>
</feature>
<dbReference type="OrthoDB" id="9779889at2"/>
<name>A0A076N7K9_AMYME</name>
<feature type="domain" description="J" evidence="13">
    <location>
        <begin position="10"/>
        <end position="75"/>
    </location>
</feature>
<dbReference type="PROSITE" id="PS50076">
    <property type="entry name" value="DNAJ_2"/>
    <property type="match status" value="1"/>
</dbReference>
<dbReference type="InterPro" id="IPR036410">
    <property type="entry name" value="HSP_DnaJ_Cys-rich_dom_sf"/>
</dbReference>
<dbReference type="NCBIfam" id="NF010872">
    <property type="entry name" value="PRK14279.1"/>
    <property type="match status" value="1"/>
</dbReference>
<proteinExistence type="inferred from homology"/>
<reference evidence="15 16" key="1">
    <citation type="submission" date="2014-07" db="EMBL/GenBank/DDBJ databases">
        <title>Whole Genome Sequence of the Amycolatopsis methanolica 239.</title>
        <authorList>
            <person name="Tang B."/>
        </authorList>
    </citation>
    <scope>NUCLEOTIDE SEQUENCE [LARGE SCALE GENOMIC DNA]</scope>
    <source>
        <strain evidence="15 16">239</strain>
    </source>
</reference>
<dbReference type="CDD" id="cd06257">
    <property type="entry name" value="DnaJ"/>
    <property type="match status" value="1"/>
</dbReference>
<accession>A0A076N7K9</accession>
<dbReference type="EMBL" id="CP009110">
    <property type="protein sequence ID" value="AIJ26880.1"/>
    <property type="molecule type" value="Genomic_DNA"/>
</dbReference>
<evidence type="ECO:0000256" key="6">
    <source>
        <dbReference type="ARBA" id="ARBA00022833"/>
    </source>
</evidence>
<dbReference type="GO" id="GO:0005737">
    <property type="term" value="C:cytoplasm"/>
    <property type="evidence" value="ECO:0007669"/>
    <property type="project" value="UniProtKB-SubCell"/>
</dbReference>
<dbReference type="RefSeq" id="WP_017985654.1">
    <property type="nucleotide sequence ID" value="NZ_AQUL01000001.1"/>
</dbReference>
<dbReference type="PRINTS" id="PR00625">
    <property type="entry name" value="JDOMAIN"/>
</dbReference>
<keyword evidence="3 11" id="KW-0479">Metal-binding</keyword>
<dbReference type="SUPFAM" id="SSF57938">
    <property type="entry name" value="DnaJ/Hsp40 cysteine-rich domain"/>
    <property type="match status" value="1"/>
</dbReference>
<feature type="repeat" description="CXXCXGXG motif" evidence="11">
    <location>
        <begin position="211"/>
        <end position="218"/>
    </location>
</feature>
<dbReference type="InterPro" id="IPR002939">
    <property type="entry name" value="DnaJ_C"/>
</dbReference>
<dbReference type="Gene3D" id="2.10.230.10">
    <property type="entry name" value="Heat shock protein DnaJ, cysteine-rich domain"/>
    <property type="match status" value="1"/>
</dbReference>
<feature type="repeat" description="CXXCXGXG motif" evidence="11">
    <location>
        <begin position="172"/>
        <end position="179"/>
    </location>
</feature>
<evidence type="ECO:0000256" key="7">
    <source>
        <dbReference type="ARBA" id="ARBA00023016"/>
    </source>
</evidence>
<dbReference type="Proteomes" id="UP000062973">
    <property type="component" value="Chromosome"/>
</dbReference>
<dbReference type="Gene3D" id="2.60.260.20">
    <property type="entry name" value="Urease metallochaperone UreE, N-terminal domain"/>
    <property type="match status" value="2"/>
</dbReference>
<dbReference type="GO" id="GO:0009408">
    <property type="term" value="P:response to heat"/>
    <property type="evidence" value="ECO:0007669"/>
    <property type="project" value="InterPro"/>
</dbReference>
<dbReference type="InterPro" id="IPR001305">
    <property type="entry name" value="HSP_DnaJ_Cys-rich_dom"/>
</dbReference>
<dbReference type="AlphaFoldDB" id="A0A076N7K9"/>
<dbReference type="CDD" id="cd10747">
    <property type="entry name" value="DnaJ_C"/>
    <property type="match status" value="1"/>
</dbReference>
<evidence type="ECO:0000256" key="11">
    <source>
        <dbReference type="HAMAP-Rule" id="MF_01152"/>
    </source>
</evidence>
<gene>
    <name evidence="11 15" type="primary">dnaJ</name>
    <name evidence="15" type="ORF">AMETH_6788</name>
</gene>
<evidence type="ECO:0000256" key="4">
    <source>
        <dbReference type="ARBA" id="ARBA00022737"/>
    </source>
</evidence>
<keyword evidence="2 11" id="KW-0235">DNA replication</keyword>
<dbReference type="GO" id="GO:0005524">
    <property type="term" value="F:ATP binding"/>
    <property type="evidence" value="ECO:0007669"/>
    <property type="project" value="InterPro"/>
</dbReference>
<dbReference type="FunFam" id="2.60.260.20:FF:000005">
    <property type="entry name" value="Chaperone protein dnaJ 1, mitochondrial"/>
    <property type="match status" value="1"/>
</dbReference>
<dbReference type="InterPro" id="IPR036869">
    <property type="entry name" value="J_dom_sf"/>
</dbReference>
<dbReference type="Gene3D" id="1.10.287.110">
    <property type="entry name" value="DnaJ domain"/>
    <property type="match status" value="1"/>
</dbReference>
<dbReference type="Pfam" id="PF00684">
    <property type="entry name" value="DnaJ_CXXCXGXG"/>
    <property type="match status" value="1"/>
</dbReference>